<evidence type="ECO:0000256" key="3">
    <source>
        <dbReference type="ARBA" id="ARBA00023315"/>
    </source>
</evidence>
<evidence type="ECO:0000313" key="6">
    <source>
        <dbReference type="Proteomes" id="UP000825179"/>
    </source>
</evidence>
<feature type="domain" description="2-oxoacid dehydrogenase acyltransferase catalytic" evidence="4">
    <location>
        <begin position="63"/>
        <end position="174"/>
    </location>
</feature>
<comment type="cofactor">
    <cofactor evidence="1">
        <name>(R)-lipoate</name>
        <dbReference type="ChEBI" id="CHEBI:83088"/>
    </cofactor>
</comment>
<sequence>MDSLHNSAQLTMTARADVTALVAFKKEIEQDVLQRYGVKPTMTALIARAVVLALGKHPDMNCTIGELAKQIAQVTEKARNGTLAPEEMRGSTFTITNLGTYGIEWFTPILNPPETGILGVGATQPIPVYIHDQLERRDIMPLSLTFDHRVLDGAPAAKFLNEVKYRLEHPYSLVI</sequence>
<organism evidence="5 6">
    <name type="scientific">Caldalkalibacillus thermarum (strain TA2.A1)</name>
    <dbReference type="NCBI Taxonomy" id="986075"/>
    <lineage>
        <taxon>Bacteria</taxon>
        <taxon>Bacillati</taxon>
        <taxon>Bacillota</taxon>
        <taxon>Bacilli</taxon>
        <taxon>Bacillales</taxon>
        <taxon>Bacillaceae</taxon>
        <taxon>Caldalkalibacillus</taxon>
    </lineage>
</organism>
<dbReference type="SUPFAM" id="SSF52777">
    <property type="entry name" value="CoA-dependent acyltransferases"/>
    <property type="match status" value="1"/>
</dbReference>
<dbReference type="InterPro" id="IPR001078">
    <property type="entry name" value="2-oxoacid_DH_actylTfrase"/>
</dbReference>
<accession>A0A8X8ICE6</accession>
<dbReference type="PANTHER" id="PTHR43178">
    <property type="entry name" value="DIHYDROLIPOAMIDE ACETYLTRANSFERASE COMPONENT OF PYRUVATE DEHYDROGENASE COMPLEX"/>
    <property type="match status" value="1"/>
</dbReference>
<evidence type="ECO:0000256" key="1">
    <source>
        <dbReference type="ARBA" id="ARBA00001938"/>
    </source>
</evidence>
<dbReference type="RefSeq" id="WP_222823179.1">
    <property type="nucleotide sequence ID" value="NZ_CP082237.1"/>
</dbReference>
<dbReference type="GO" id="GO:0016407">
    <property type="term" value="F:acetyltransferase activity"/>
    <property type="evidence" value="ECO:0007669"/>
    <property type="project" value="TreeGrafter"/>
</dbReference>
<dbReference type="PANTHER" id="PTHR43178:SF5">
    <property type="entry name" value="LIPOAMIDE ACYLTRANSFERASE COMPONENT OF BRANCHED-CHAIN ALPHA-KETO ACID DEHYDROGENASE COMPLEX, MITOCHONDRIAL"/>
    <property type="match status" value="1"/>
</dbReference>
<dbReference type="EMBL" id="CP082237">
    <property type="protein sequence ID" value="QZT35174.1"/>
    <property type="molecule type" value="Genomic_DNA"/>
</dbReference>
<dbReference type="Gene3D" id="3.30.559.10">
    <property type="entry name" value="Chloramphenicol acetyltransferase-like domain"/>
    <property type="match status" value="2"/>
</dbReference>
<protein>
    <submittedName>
        <fullName evidence="5">2-oxo acid dehydrogenase subunit E2</fullName>
    </submittedName>
</protein>
<dbReference type="GO" id="GO:0005737">
    <property type="term" value="C:cytoplasm"/>
    <property type="evidence" value="ECO:0007669"/>
    <property type="project" value="TreeGrafter"/>
</dbReference>
<keyword evidence="2" id="KW-0808">Transferase</keyword>
<gene>
    <name evidence="5" type="ORF">HUR95_08185</name>
</gene>
<dbReference type="InterPro" id="IPR023213">
    <property type="entry name" value="CAT-like_dom_sf"/>
</dbReference>
<dbReference type="GO" id="GO:0031405">
    <property type="term" value="F:lipoic acid binding"/>
    <property type="evidence" value="ECO:0007669"/>
    <property type="project" value="TreeGrafter"/>
</dbReference>
<reference evidence="5 6" key="1">
    <citation type="journal article" date="2020" name="Extremophiles">
        <title>Genomic analysis of Caldalkalibacillus thermarum TA2.A1 reveals aerobic alkaliphilic metabolism and evolutionary hallmarks linking alkaliphilic bacteria and plant life.</title>
        <authorList>
            <person name="de Jong S.I."/>
            <person name="van den Broek M.A."/>
            <person name="Merkel A.Y."/>
            <person name="de la Torre Cortes P."/>
            <person name="Kalamorz F."/>
            <person name="Cook G.M."/>
            <person name="van Loosdrecht M.C.M."/>
            <person name="McMillan D.G.G."/>
        </authorList>
    </citation>
    <scope>NUCLEOTIDE SEQUENCE [LARGE SCALE GENOMIC DNA]</scope>
    <source>
        <strain evidence="5 6">TA2.A1</strain>
    </source>
</reference>
<dbReference type="KEGG" id="cthu:HUR95_08185"/>
<keyword evidence="6" id="KW-1185">Reference proteome</keyword>
<evidence type="ECO:0000259" key="4">
    <source>
        <dbReference type="Pfam" id="PF00198"/>
    </source>
</evidence>
<evidence type="ECO:0000313" key="5">
    <source>
        <dbReference type="EMBL" id="QZT35174.1"/>
    </source>
</evidence>
<dbReference type="Proteomes" id="UP000825179">
    <property type="component" value="Chromosome"/>
</dbReference>
<dbReference type="InterPro" id="IPR050743">
    <property type="entry name" value="2-oxoacid_DH_E2_comp"/>
</dbReference>
<proteinExistence type="predicted"/>
<name>A0A8X8ICE6_CALTT</name>
<dbReference type="Pfam" id="PF00198">
    <property type="entry name" value="2-oxoacid_dh"/>
    <property type="match status" value="1"/>
</dbReference>
<keyword evidence="3" id="KW-0012">Acyltransferase</keyword>
<evidence type="ECO:0000256" key="2">
    <source>
        <dbReference type="ARBA" id="ARBA00022679"/>
    </source>
</evidence>
<dbReference type="AlphaFoldDB" id="A0A8X8ICE6"/>